<reference evidence="6" key="2">
    <citation type="submission" date="2020-04" db="EMBL/GenBank/DDBJ databases">
        <authorList>
            <consortium name="NCBI Genome Project"/>
        </authorList>
    </citation>
    <scope>NUCLEOTIDE SEQUENCE</scope>
    <source>
        <strain evidence="6">CBS 304.34</strain>
    </source>
</reference>
<dbReference type="AlphaFoldDB" id="A0A6A6YC48"/>
<dbReference type="OrthoDB" id="2735536at2759"/>
<dbReference type="Gene3D" id="3.40.50.720">
    <property type="entry name" value="NAD(P)-binding Rossmann-like Domain"/>
    <property type="match status" value="1"/>
</dbReference>
<evidence type="ECO:0000256" key="2">
    <source>
        <dbReference type="ARBA" id="ARBA00023445"/>
    </source>
</evidence>
<dbReference type="PANTHER" id="PTHR10366:SF564">
    <property type="entry name" value="STEROL-4-ALPHA-CARBOXYLATE 3-DEHYDROGENASE, DECARBOXYLATING"/>
    <property type="match status" value="1"/>
</dbReference>
<evidence type="ECO:0000313" key="6">
    <source>
        <dbReference type="RefSeq" id="XP_033572639.1"/>
    </source>
</evidence>
<dbReference type="InterPro" id="IPR036291">
    <property type="entry name" value="NAD(P)-bd_dom_sf"/>
</dbReference>
<evidence type="ECO:0000259" key="3">
    <source>
        <dbReference type="Pfam" id="PF01370"/>
    </source>
</evidence>
<dbReference type="Pfam" id="PF01370">
    <property type="entry name" value="Epimerase"/>
    <property type="match status" value="1"/>
</dbReference>
<dbReference type="Proteomes" id="UP000504636">
    <property type="component" value="Unplaced"/>
</dbReference>
<proteinExistence type="inferred from homology"/>
<dbReference type="SUPFAM" id="SSF51735">
    <property type="entry name" value="NAD(P)-binding Rossmann-fold domains"/>
    <property type="match status" value="1"/>
</dbReference>
<dbReference type="PANTHER" id="PTHR10366">
    <property type="entry name" value="NAD DEPENDENT EPIMERASE/DEHYDRATASE"/>
    <property type="match status" value="1"/>
</dbReference>
<sequence length="365" mass="39573">MSAVQAAKDLAATATSSITNLVNGAKLPQNQTILISGASGFVAAHVLNSFLQRGYNVRGTVRSEATAEKVKQTHSKYLKQLSFAIVKDVAVPGAFDEAVKDVDGVVHTASPFVMDVEDNERDLLNPAVKGTTEILKAIKKNNPIVKRVVITSSFAALVDLSQGTRVGYTYTEADWNPVTWDEAKTGPGGVAYCASKVFAEKAAYEFVEKEKPNFTISTICPPMIYGPIAQSVTDLSRLNTSAADIYRLFNGTTKEVPATEFPAYADVRDVGEAHVRAYESVGAAQQRYFITGGNMSYREICEIIREVPEVKEKVPQAAPGSKEPEVYKVSNAKATKELGMTFIPLRQCIIDTVHSLLKVEQSVGK</sequence>
<reference evidence="6" key="3">
    <citation type="submission" date="2025-04" db="UniProtKB">
        <authorList>
            <consortium name="RefSeq"/>
        </authorList>
    </citation>
    <scope>IDENTIFICATION</scope>
    <source>
        <strain evidence="6">CBS 304.34</strain>
    </source>
</reference>
<organism evidence="4">
    <name type="scientific">Mytilinidion resinicola</name>
    <dbReference type="NCBI Taxonomy" id="574789"/>
    <lineage>
        <taxon>Eukaryota</taxon>
        <taxon>Fungi</taxon>
        <taxon>Dikarya</taxon>
        <taxon>Ascomycota</taxon>
        <taxon>Pezizomycotina</taxon>
        <taxon>Dothideomycetes</taxon>
        <taxon>Pleosporomycetidae</taxon>
        <taxon>Mytilinidiales</taxon>
        <taxon>Mytilinidiaceae</taxon>
        <taxon>Mytilinidion</taxon>
    </lineage>
</organism>
<comment type="similarity">
    <text evidence="2">Belongs to the NAD(P)-dependent epimerase/dehydratase family. Dihydroflavonol-4-reductase subfamily.</text>
</comment>
<dbReference type="InterPro" id="IPR050425">
    <property type="entry name" value="NAD(P)_dehydrat-like"/>
</dbReference>
<gene>
    <name evidence="4 6" type="ORF">BDZ99DRAFT_109520</name>
</gene>
<evidence type="ECO:0000313" key="4">
    <source>
        <dbReference type="EMBL" id="KAF2805675.1"/>
    </source>
</evidence>
<dbReference type="FunFam" id="3.40.50.720:FF:000191">
    <property type="entry name" value="Methylglyoxal reductase (NADPH-dependent)"/>
    <property type="match status" value="1"/>
</dbReference>
<feature type="domain" description="NAD-dependent epimerase/dehydratase" evidence="3">
    <location>
        <begin position="33"/>
        <end position="281"/>
    </location>
</feature>
<accession>A0A6A6YC48</accession>
<dbReference type="GO" id="GO:0016616">
    <property type="term" value="F:oxidoreductase activity, acting on the CH-OH group of donors, NAD or NADP as acceptor"/>
    <property type="evidence" value="ECO:0007669"/>
    <property type="project" value="TreeGrafter"/>
</dbReference>
<keyword evidence="1" id="KW-0560">Oxidoreductase</keyword>
<protein>
    <submittedName>
        <fullName evidence="4 6">NAD(P)-binding protein</fullName>
    </submittedName>
</protein>
<dbReference type="RefSeq" id="XP_033572639.1">
    <property type="nucleotide sequence ID" value="XM_033712390.1"/>
</dbReference>
<dbReference type="GeneID" id="54453283"/>
<keyword evidence="5" id="KW-1185">Reference proteome</keyword>
<dbReference type="InterPro" id="IPR001509">
    <property type="entry name" value="Epimerase_deHydtase"/>
</dbReference>
<evidence type="ECO:0000313" key="5">
    <source>
        <dbReference type="Proteomes" id="UP000504636"/>
    </source>
</evidence>
<name>A0A6A6YC48_9PEZI</name>
<reference evidence="4 6" key="1">
    <citation type="journal article" date="2020" name="Stud. Mycol.">
        <title>101 Dothideomycetes genomes: a test case for predicting lifestyles and emergence of pathogens.</title>
        <authorList>
            <person name="Haridas S."/>
            <person name="Albert R."/>
            <person name="Binder M."/>
            <person name="Bloem J."/>
            <person name="Labutti K."/>
            <person name="Salamov A."/>
            <person name="Andreopoulos B."/>
            <person name="Baker S."/>
            <person name="Barry K."/>
            <person name="Bills G."/>
            <person name="Bluhm B."/>
            <person name="Cannon C."/>
            <person name="Castanera R."/>
            <person name="Culley D."/>
            <person name="Daum C."/>
            <person name="Ezra D."/>
            <person name="Gonzalez J."/>
            <person name="Henrissat B."/>
            <person name="Kuo A."/>
            <person name="Liang C."/>
            <person name="Lipzen A."/>
            <person name="Lutzoni F."/>
            <person name="Magnuson J."/>
            <person name="Mondo S."/>
            <person name="Nolan M."/>
            <person name="Ohm R."/>
            <person name="Pangilinan J."/>
            <person name="Park H.-J."/>
            <person name="Ramirez L."/>
            <person name="Alfaro M."/>
            <person name="Sun H."/>
            <person name="Tritt A."/>
            <person name="Yoshinaga Y."/>
            <person name="Zwiers L.-H."/>
            <person name="Turgeon B."/>
            <person name="Goodwin S."/>
            <person name="Spatafora J."/>
            <person name="Crous P."/>
            <person name="Grigoriev I."/>
        </authorList>
    </citation>
    <scope>NUCLEOTIDE SEQUENCE</scope>
    <source>
        <strain evidence="4 6">CBS 304.34</strain>
    </source>
</reference>
<dbReference type="EMBL" id="MU003709">
    <property type="protein sequence ID" value="KAF2805675.1"/>
    <property type="molecule type" value="Genomic_DNA"/>
</dbReference>
<evidence type="ECO:0000256" key="1">
    <source>
        <dbReference type="ARBA" id="ARBA00023002"/>
    </source>
</evidence>
<dbReference type="CDD" id="cd05227">
    <property type="entry name" value="AR_SDR_e"/>
    <property type="match status" value="1"/>
</dbReference>